<dbReference type="RefSeq" id="XP_041219266.1">
    <property type="nucleotide sequence ID" value="XM_041368237.1"/>
</dbReference>
<reference evidence="2" key="1">
    <citation type="journal article" date="2020" name="New Phytol.">
        <title>Comparative genomics reveals dynamic genome evolution in host specialist ectomycorrhizal fungi.</title>
        <authorList>
            <person name="Lofgren L.A."/>
            <person name="Nguyen N.H."/>
            <person name="Vilgalys R."/>
            <person name="Ruytinx J."/>
            <person name="Liao H.L."/>
            <person name="Branco S."/>
            <person name="Kuo A."/>
            <person name="LaButti K."/>
            <person name="Lipzen A."/>
            <person name="Andreopoulos W."/>
            <person name="Pangilinan J."/>
            <person name="Riley R."/>
            <person name="Hundley H."/>
            <person name="Na H."/>
            <person name="Barry K."/>
            <person name="Grigoriev I.V."/>
            <person name="Stajich J.E."/>
            <person name="Kennedy P.G."/>
        </authorList>
    </citation>
    <scope>NUCLEOTIDE SEQUENCE</scope>
    <source>
        <strain evidence="2">FC203</strain>
    </source>
</reference>
<name>A0AAD4DTJ3_9AGAM</name>
<dbReference type="GeneID" id="64662535"/>
<gene>
    <name evidence="2" type="ORF">F5891DRAFT_1196021</name>
</gene>
<dbReference type="AlphaFoldDB" id="A0AAD4DTJ3"/>
<dbReference type="Proteomes" id="UP001195769">
    <property type="component" value="Unassembled WGS sequence"/>
</dbReference>
<evidence type="ECO:0000313" key="2">
    <source>
        <dbReference type="EMBL" id="KAG1893690.1"/>
    </source>
</evidence>
<evidence type="ECO:0000313" key="3">
    <source>
        <dbReference type="Proteomes" id="UP001195769"/>
    </source>
</evidence>
<sequence>MSDHDDLEFNSDDDDLATFTFQGAARQGDQDEPRPFDLADVPASVEAEDALPQSDIFECLFMSQDNSRPAGRTWEQTKVQPISLSTLARTFKKGDKATAINLLHRRSVLRLDDDFYYPSDDEMLAWDASQHFLDFCLVVGGSVGLHALLPNKVVDHTFSIALNLCLPTRLFRPKFGKLGFDPTGCMMALGTGPSSELWLAFCPRENLEDIDIANDVSLLSERQHGDTRLSSSHFRMAVMFLAYALSKNPSLSIYVMHHYGTDDDLAAWRIKDVSNIYSQGTWNLRLNDLQALHNTIASDWDDWVAAAPRSWKHDGWLLSRAPIAVSCRYGQNQPIAAANDRTHAIEAKNWHAERSYANIRYVSVAIATDITYVLSMFLGVSSSLLPAQTLTPCIDRCTRVKRWSEVPNDEIIQTHGVVYDSPDPDIREEVDLDDLPHRDPLTRRENNVYDEDGRRIPRLHGKTRRNSKPCGLLVNLETISELFSSYIPDHGDMTMDQDAYAGEEDSLPSVSVFPQAFLRTMGHIQCDAVLPHFAPFISDIRHATSRRPRTVNLDDDQPLPDEYDLFGDAVDGINGVPPVVIPSACQFYNEISHRIRPSAALHDVQQGRITSALAGAYGNAATKITHNTRVRECTMSLPHQRYDNKIGLDDVPRALRLENIYIIQCDSIKPEKRNGMSARSCFYFFLLPQTFFHSGRF</sequence>
<accession>A0AAD4DTJ3</accession>
<protein>
    <recommendedName>
        <fullName evidence="1">DUF8190 domain-containing protein</fullName>
    </recommendedName>
</protein>
<dbReference type="Pfam" id="PF26608">
    <property type="entry name" value="DUF8190"/>
    <property type="match status" value="1"/>
</dbReference>
<dbReference type="InterPro" id="IPR058503">
    <property type="entry name" value="DUF8190"/>
</dbReference>
<keyword evidence="3" id="KW-1185">Reference proteome</keyword>
<feature type="domain" description="DUF8190" evidence="1">
    <location>
        <begin position="158"/>
        <end position="273"/>
    </location>
</feature>
<organism evidence="2 3">
    <name type="scientific">Suillus fuscotomentosus</name>
    <dbReference type="NCBI Taxonomy" id="1912939"/>
    <lineage>
        <taxon>Eukaryota</taxon>
        <taxon>Fungi</taxon>
        <taxon>Dikarya</taxon>
        <taxon>Basidiomycota</taxon>
        <taxon>Agaricomycotina</taxon>
        <taxon>Agaricomycetes</taxon>
        <taxon>Agaricomycetidae</taxon>
        <taxon>Boletales</taxon>
        <taxon>Suillineae</taxon>
        <taxon>Suillaceae</taxon>
        <taxon>Suillus</taxon>
    </lineage>
</organism>
<dbReference type="EMBL" id="JABBWK010000092">
    <property type="protein sequence ID" value="KAG1893690.1"/>
    <property type="molecule type" value="Genomic_DNA"/>
</dbReference>
<evidence type="ECO:0000259" key="1">
    <source>
        <dbReference type="Pfam" id="PF26608"/>
    </source>
</evidence>
<proteinExistence type="predicted"/>
<comment type="caution">
    <text evidence="2">The sequence shown here is derived from an EMBL/GenBank/DDBJ whole genome shotgun (WGS) entry which is preliminary data.</text>
</comment>